<evidence type="ECO:0000313" key="1">
    <source>
        <dbReference type="EMBL" id="KAK7405420.1"/>
    </source>
</evidence>
<dbReference type="Proteomes" id="UP001386955">
    <property type="component" value="Unassembled WGS sequence"/>
</dbReference>
<organism evidence="1 2">
    <name type="scientific">Psophocarpus tetragonolobus</name>
    <name type="common">Winged bean</name>
    <name type="synonym">Dolichos tetragonolobus</name>
    <dbReference type="NCBI Taxonomy" id="3891"/>
    <lineage>
        <taxon>Eukaryota</taxon>
        <taxon>Viridiplantae</taxon>
        <taxon>Streptophyta</taxon>
        <taxon>Embryophyta</taxon>
        <taxon>Tracheophyta</taxon>
        <taxon>Spermatophyta</taxon>
        <taxon>Magnoliopsida</taxon>
        <taxon>eudicotyledons</taxon>
        <taxon>Gunneridae</taxon>
        <taxon>Pentapetalae</taxon>
        <taxon>rosids</taxon>
        <taxon>fabids</taxon>
        <taxon>Fabales</taxon>
        <taxon>Fabaceae</taxon>
        <taxon>Papilionoideae</taxon>
        <taxon>50 kb inversion clade</taxon>
        <taxon>NPAAA clade</taxon>
        <taxon>indigoferoid/millettioid clade</taxon>
        <taxon>Phaseoleae</taxon>
        <taxon>Psophocarpus</taxon>
    </lineage>
</organism>
<dbReference type="AlphaFoldDB" id="A0AAN9STI8"/>
<evidence type="ECO:0000313" key="2">
    <source>
        <dbReference type="Proteomes" id="UP001386955"/>
    </source>
</evidence>
<sequence length="117" mass="13092">MTLALTQISLPFRVYEGELATATLIIADSDVTAKEKVGVAPEEGYGGDTVGVMAELVREDVGGEIEENETILDFYFVNCWINHESNGDLFRSNYSMDSSCTCTRYSRAKFSYKLLRR</sequence>
<accession>A0AAN9STI8</accession>
<keyword evidence="2" id="KW-1185">Reference proteome</keyword>
<protein>
    <submittedName>
        <fullName evidence="1">Uncharacterized protein</fullName>
    </submittedName>
</protein>
<reference evidence="1 2" key="1">
    <citation type="submission" date="2024-01" db="EMBL/GenBank/DDBJ databases">
        <title>The genomes of 5 underutilized Papilionoideae crops provide insights into root nodulation and disease resistanc.</title>
        <authorList>
            <person name="Jiang F."/>
        </authorList>
    </citation>
    <scope>NUCLEOTIDE SEQUENCE [LARGE SCALE GENOMIC DNA]</scope>
    <source>
        <strain evidence="1">DUOXIRENSHENG_FW03</strain>
        <tissue evidence="1">Leaves</tissue>
    </source>
</reference>
<proteinExistence type="predicted"/>
<name>A0AAN9STI8_PSOTE</name>
<gene>
    <name evidence="1" type="ORF">VNO78_06700</name>
</gene>
<dbReference type="EMBL" id="JAYMYS010000002">
    <property type="protein sequence ID" value="KAK7405420.1"/>
    <property type="molecule type" value="Genomic_DNA"/>
</dbReference>
<comment type="caution">
    <text evidence="1">The sequence shown here is derived from an EMBL/GenBank/DDBJ whole genome shotgun (WGS) entry which is preliminary data.</text>
</comment>